<dbReference type="OrthoDB" id="5851168at2759"/>
<dbReference type="GO" id="GO:0000082">
    <property type="term" value="P:G1/S transition of mitotic cell cycle"/>
    <property type="evidence" value="ECO:0007669"/>
    <property type="project" value="TreeGrafter"/>
</dbReference>
<dbReference type="GO" id="GO:0005829">
    <property type="term" value="C:cytosol"/>
    <property type="evidence" value="ECO:0007669"/>
    <property type="project" value="TreeGrafter"/>
</dbReference>
<protein>
    <recommendedName>
        <fullName evidence="2">USP domain-containing protein</fullName>
    </recommendedName>
</protein>
<dbReference type="InterPro" id="IPR038765">
    <property type="entry name" value="Papain-like_cys_pep_sf"/>
</dbReference>
<proteinExistence type="inferred from homology"/>
<dbReference type="OMA" id="WKPSAKR"/>
<evidence type="ECO:0000256" key="1">
    <source>
        <dbReference type="ARBA" id="ARBA00009085"/>
    </source>
</evidence>
<reference evidence="3 4" key="1">
    <citation type="submission" date="2018-08" db="EMBL/GenBank/DDBJ databases">
        <authorList>
            <person name="Laetsch R D."/>
            <person name="Stevens L."/>
            <person name="Kumar S."/>
            <person name="Blaxter L. M."/>
        </authorList>
    </citation>
    <scope>NUCLEOTIDE SEQUENCE [LARGE SCALE GENOMIC DNA]</scope>
</reference>
<dbReference type="Proteomes" id="UP000277928">
    <property type="component" value="Unassembled WGS sequence"/>
</dbReference>
<keyword evidence="4" id="KW-1185">Reference proteome</keyword>
<evidence type="ECO:0000313" key="4">
    <source>
        <dbReference type="Proteomes" id="UP000277928"/>
    </source>
</evidence>
<dbReference type="EMBL" id="UYRX01000612">
    <property type="protein sequence ID" value="VDK84503.1"/>
    <property type="molecule type" value="Genomic_DNA"/>
</dbReference>
<dbReference type="PANTHER" id="PTHR24006">
    <property type="entry name" value="UBIQUITIN CARBOXYL-TERMINAL HYDROLASE"/>
    <property type="match status" value="1"/>
</dbReference>
<feature type="domain" description="USP" evidence="2">
    <location>
        <begin position="227"/>
        <end position="1118"/>
    </location>
</feature>
<name>A0A3P6TML6_LITSI</name>
<dbReference type="InterPro" id="IPR001394">
    <property type="entry name" value="Peptidase_C19_UCH"/>
</dbReference>
<dbReference type="GO" id="GO:0016579">
    <property type="term" value="P:protein deubiquitination"/>
    <property type="evidence" value="ECO:0007669"/>
    <property type="project" value="InterPro"/>
</dbReference>
<dbReference type="SUPFAM" id="SSF54001">
    <property type="entry name" value="Cysteine proteinases"/>
    <property type="match status" value="1"/>
</dbReference>
<accession>A0A3P6TML6</accession>
<dbReference type="STRING" id="42156.A0A3P6TML6"/>
<dbReference type="InterPro" id="IPR050164">
    <property type="entry name" value="Peptidase_C19"/>
</dbReference>
<gene>
    <name evidence="3" type="ORF">NLS_LOCUS6690</name>
</gene>
<dbReference type="PANTHER" id="PTHR24006:SF915">
    <property type="entry name" value="UBIQUITIN CARBOXYL-TERMINAL HYDROLASE-RELATED"/>
    <property type="match status" value="1"/>
</dbReference>
<evidence type="ECO:0000259" key="2">
    <source>
        <dbReference type="PROSITE" id="PS50235"/>
    </source>
</evidence>
<organism evidence="3 4">
    <name type="scientific">Litomosoides sigmodontis</name>
    <name type="common">Filarial nematode worm</name>
    <dbReference type="NCBI Taxonomy" id="42156"/>
    <lineage>
        <taxon>Eukaryota</taxon>
        <taxon>Metazoa</taxon>
        <taxon>Ecdysozoa</taxon>
        <taxon>Nematoda</taxon>
        <taxon>Chromadorea</taxon>
        <taxon>Rhabditida</taxon>
        <taxon>Spirurina</taxon>
        <taxon>Spiruromorpha</taxon>
        <taxon>Filarioidea</taxon>
        <taxon>Onchocercidae</taxon>
        <taxon>Litomosoides</taxon>
    </lineage>
</organism>
<dbReference type="CDD" id="cd22755">
    <property type="entry name" value="OTU_CeDUB-like"/>
    <property type="match status" value="1"/>
</dbReference>
<dbReference type="Gene3D" id="3.90.70.10">
    <property type="entry name" value="Cysteine proteinases"/>
    <property type="match status" value="2"/>
</dbReference>
<dbReference type="Gene3D" id="3.90.70.80">
    <property type="match status" value="1"/>
</dbReference>
<comment type="similarity">
    <text evidence="1">Belongs to the peptidase C19 family.</text>
</comment>
<dbReference type="Pfam" id="PF00443">
    <property type="entry name" value="UCH"/>
    <property type="match status" value="2"/>
</dbReference>
<dbReference type="AlphaFoldDB" id="A0A3P6TML6"/>
<dbReference type="PROSITE" id="PS50235">
    <property type="entry name" value="USP_3"/>
    <property type="match status" value="1"/>
</dbReference>
<dbReference type="GO" id="GO:0004843">
    <property type="term" value="F:cysteine-type deubiquitinase activity"/>
    <property type="evidence" value="ECO:0007669"/>
    <property type="project" value="InterPro"/>
</dbReference>
<sequence length="1118" mass="127431">MNTSTALVLGPGQFRVKVLSALFKPSIWSREMCMVLSEEKDALTLSLDDEELIFPFGSFSGLPWLPPLGESMRFGFLGSADVDIFVEFESRENLLDVHKLLQSKYLVHTQFTPTELHDITGSVSTETSITWERLGTEYSVQQKTLFKFTAKKKASYKADRSAVWKPSAKRIKCSFDFEDERRRDAVETDSLLTELSELSLSDHTIHQRGNSSAHSTSEVTAGRPETLRLRNLGSMCYMNCILQALFANWIFVKDLYKFCMEIEDYGLSLNEEMPVSLIIANLAKGRYSTMHALKIKLLEEIHEAADFMDNTEQGSYGFLISILSRIQRECDKVLYKQYDIENKQERNKRNPVTSNFAFAIESVVKCSRCGVATTCEEENVILPVSIQVLEQDVDGPSQASIFLTVQTLLDDYLRSEQMDEKCENCGFAYTEKDQKFARIPRCLILFIERYFLKNVAKHGDEIGVPLYLTLNKGFVEEGAKFPALSSSTRGIDLKSVRLLGRKFVSVKRRLKVGNATNASNFSATEVQSAGAGNPKTDVLANSLSKLSLSGPESTGNNLGESEANASTFLADPKHYQIAVLAKNFDVNYTGSQELINVRPSNAGIECRADSEVETLVNFSMNSKPSFQPGSIFSNEIVNSLLPQDLFCYENIQDSVLSQAMIFPNDILNSFMPLDTTLSNETVDSVLSQEMRELRLVHIERESCDRELSVTNGVNSDGDIAEKRKHMTIRKRRLSDGSEQQRSNKLEAAMFSELESWINFEENDKENIPPWIADEAEQNMKKGESSSSLDKAGEIECKKSHHEMTIIPVAYLRINRENTLYDSQPLHPVNGSCANRQRSKFRHPDNDEVVDAFGIQPIPYKPLGEVKRSEICMQIDLSPRENWIIKSGVCWMSMYDEPEFLVALPGKGNRLFQALAHYISGDDNDFPHLRQAIIQFELEHSVQFMNLKQWDDKAWNSHLNSLFLNCEDGSDVEILAFAAMFQVDVWIFLQDHWFCYRPKFLLVDGQYRKLSIQQYHIGKNEGVYLHYENSCFFPVFKPSNNWLCNERFCTKDSNDCVNMIQPSYRLISFVNHYNGRYISNVWCKESKKWFLCNDQSDEKVEISVQEKSTTGYMYFYLHG</sequence>
<dbReference type="InterPro" id="IPR028889">
    <property type="entry name" value="USP"/>
</dbReference>
<dbReference type="GO" id="GO:0005634">
    <property type="term" value="C:nucleus"/>
    <property type="evidence" value="ECO:0007669"/>
    <property type="project" value="TreeGrafter"/>
</dbReference>
<evidence type="ECO:0000313" key="3">
    <source>
        <dbReference type="EMBL" id="VDK84503.1"/>
    </source>
</evidence>